<dbReference type="GO" id="GO:0016788">
    <property type="term" value="F:hydrolase activity, acting on ester bonds"/>
    <property type="evidence" value="ECO:0007669"/>
    <property type="project" value="InterPro"/>
</dbReference>
<reference evidence="5 6" key="1">
    <citation type="submission" date="2020-01" db="EMBL/GenBank/DDBJ databases">
        <title>Genomes of bacteria type strains.</title>
        <authorList>
            <person name="Chen J."/>
            <person name="Zhu S."/>
            <person name="Yang J."/>
        </authorList>
    </citation>
    <scope>NUCLEOTIDE SEQUENCE [LARGE SCALE GENOMIC DNA]</scope>
    <source>
        <strain evidence="5 6">LMG 22958</strain>
    </source>
</reference>
<feature type="binding site" evidence="4">
    <location>
        <position position="155"/>
    </location>
    <ligand>
        <name>a divalent metal cation</name>
        <dbReference type="ChEBI" id="CHEBI:60240"/>
        <label>2</label>
    </ligand>
</feature>
<dbReference type="InterPro" id="IPR032466">
    <property type="entry name" value="Metal_Hydrolase"/>
</dbReference>
<evidence type="ECO:0000256" key="4">
    <source>
        <dbReference type="PIRSR" id="PIRSR005902-1"/>
    </source>
</evidence>
<name>A0A6L9MTC4_9ALTE</name>
<dbReference type="InterPro" id="IPR001130">
    <property type="entry name" value="TatD-like"/>
</dbReference>
<dbReference type="AlphaFoldDB" id="A0A6L9MTC4"/>
<feature type="binding site" evidence="4">
    <location>
        <position position="96"/>
    </location>
    <ligand>
        <name>a divalent metal cation</name>
        <dbReference type="ChEBI" id="CHEBI:60240"/>
        <label>1</label>
    </ligand>
</feature>
<dbReference type="EMBL" id="JAAAWP010000004">
    <property type="protein sequence ID" value="NDW21474.1"/>
    <property type="molecule type" value="Genomic_DNA"/>
</dbReference>
<feature type="binding site" evidence="4">
    <location>
        <position position="208"/>
    </location>
    <ligand>
        <name>a divalent metal cation</name>
        <dbReference type="ChEBI" id="CHEBI:60240"/>
        <label>1</label>
    </ligand>
</feature>
<proteinExistence type="inferred from homology"/>
<dbReference type="PANTHER" id="PTHR46124:SF3">
    <property type="entry name" value="HYDROLASE"/>
    <property type="match status" value="1"/>
</dbReference>
<evidence type="ECO:0000256" key="2">
    <source>
        <dbReference type="ARBA" id="ARBA00022723"/>
    </source>
</evidence>
<organism evidence="5 6">
    <name type="scientific">Alteromonas hispanica</name>
    <dbReference type="NCBI Taxonomy" id="315421"/>
    <lineage>
        <taxon>Bacteria</taxon>
        <taxon>Pseudomonadati</taxon>
        <taxon>Pseudomonadota</taxon>
        <taxon>Gammaproteobacteria</taxon>
        <taxon>Alteromonadales</taxon>
        <taxon>Alteromonadaceae</taxon>
        <taxon>Alteromonas/Salinimonas group</taxon>
        <taxon>Alteromonas</taxon>
    </lineage>
</organism>
<sequence>MIDSHCHLNLPPLCDDIPHVLATAKQNGLKRLMVPGITPESWSTLRYYQNTYSDILPIDIAIGLHPYFLLQNEQSLSESLAMLEKTIDSNVRAIGETGLDGHVSVCMKMQKQSLHAHLNLAEAQGLPVILHHRKSHHLLLEALKSSVFSGSGVIHAFSGSIDVAERYIDKGFYLGVGGTITYERAKKTRDTVAHLIRYYSDRILLETDSPDMPMSGRQGKANMPRFITDVIDAMTALSDIEPSELINITTTNYNRLFNI</sequence>
<dbReference type="PROSITE" id="PS01137">
    <property type="entry name" value="TATD_1"/>
    <property type="match status" value="1"/>
</dbReference>
<keyword evidence="6" id="KW-1185">Reference proteome</keyword>
<keyword evidence="2 4" id="KW-0479">Metal-binding</keyword>
<gene>
    <name evidence="5" type="ORF">GTW09_08080</name>
</gene>
<feature type="binding site" evidence="4">
    <location>
        <position position="131"/>
    </location>
    <ligand>
        <name>a divalent metal cation</name>
        <dbReference type="ChEBI" id="CHEBI:60240"/>
        <label>2</label>
    </ligand>
</feature>
<dbReference type="GO" id="GO:0046872">
    <property type="term" value="F:metal ion binding"/>
    <property type="evidence" value="ECO:0007669"/>
    <property type="project" value="UniProtKB-KW"/>
</dbReference>
<dbReference type="Pfam" id="PF01026">
    <property type="entry name" value="TatD_DNase"/>
    <property type="match status" value="1"/>
</dbReference>
<dbReference type="FunFam" id="3.20.20.140:FF:000005">
    <property type="entry name" value="TatD family hydrolase"/>
    <property type="match status" value="1"/>
</dbReference>
<feature type="binding site" evidence="4">
    <location>
        <position position="7"/>
    </location>
    <ligand>
        <name>a divalent metal cation</name>
        <dbReference type="ChEBI" id="CHEBI:60240"/>
        <label>1</label>
    </ligand>
</feature>
<feature type="binding site" evidence="4">
    <location>
        <position position="5"/>
    </location>
    <ligand>
        <name>a divalent metal cation</name>
        <dbReference type="ChEBI" id="CHEBI:60240"/>
        <label>1</label>
    </ligand>
</feature>
<evidence type="ECO:0000313" key="5">
    <source>
        <dbReference type="EMBL" id="NDW21474.1"/>
    </source>
</evidence>
<keyword evidence="3" id="KW-0378">Hydrolase</keyword>
<comment type="caution">
    <text evidence="5">The sequence shown here is derived from an EMBL/GenBank/DDBJ whole genome shotgun (WGS) entry which is preliminary data.</text>
</comment>
<dbReference type="CDD" id="cd01310">
    <property type="entry name" value="TatD_DNAse"/>
    <property type="match status" value="1"/>
</dbReference>
<evidence type="ECO:0000313" key="6">
    <source>
        <dbReference type="Proteomes" id="UP000478837"/>
    </source>
</evidence>
<accession>A0A6L9MTC4</accession>
<dbReference type="PIRSF" id="PIRSF005902">
    <property type="entry name" value="DNase_TatD"/>
    <property type="match status" value="1"/>
</dbReference>
<dbReference type="InterPro" id="IPR018228">
    <property type="entry name" value="DNase_TatD-rel_CS"/>
</dbReference>
<dbReference type="SUPFAM" id="SSF51556">
    <property type="entry name" value="Metallo-dependent hydrolases"/>
    <property type="match status" value="1"/>
</dbReference>
<dbReference type="GO" id="GO:0005829">
    <property type="term" value="C:cytosol"/>
    <property type="evidence" value="ECO:0007669"/>
    <property type="project" value="TreeGrafter"/>
</dbReference>
<dbReference type="PANTHER" id="PTHR46124">
    <property type="entry name" value="D-AMINOACYL-TRNA DEACYLASE"/>
    <property type="match status" value="1"/>
</dbReference>
<dbReference type="RefSeq" id="WP_163111484.1">
    <property type="nucleotide sequence ID" value="NZ_JAAAWP010000004.1"/>
</dbReference>
<comment type="similarity">
    <text evidence="1">Belongs to the metallo-dependent hydrolases superfamily. TatD-type hydrolase family.</text>
</comment>
<protein>
    <submittedName>
        <fullName evidence="5">TatD family deoxyribonuclease</fullName>
    </submittedName>
</protein>
<dbReference type="Gene3D" id="3.20.20.140">
    <property type="entry name" value="Metal-dependent hydrolases"/>
    <property type="match status" value="1"/>
</dbReference>
<evidence type="ECO:0000256" key="3">
    <source>
        <dbReference type="ARBA" id="ARBA00022801"/>
    </source>
</evidence>
<evidence type="ECO:0000256" key="1">
    <source>
        <dbReference type="ARBA" id="ARBA00009275"/>
    </source>
</evidence>
<dbReference type="Proteomes" id="UP000478837">
    <property type="component" value="Unassembled WGS sequence"/>
</dbReference>